<evidence type="ECO:0000256" key="2">
    <source>
        <dbReference type="ARBA" id="ARBA00012632"/>
    </source>
</evidence>
<dbReference type="OrthoDB" id="6509975at2759"/>
<dbReference type="SUPFAM" id="SSF53254">
    <property type="entry name" value="Phosphoglycerate mutase-like"/>
    <property type="match status" value="1"/>
</dbReference>
<reference evidence="5 6" key="1">
    <citation type="submission" date="2018-05" db="EMBL/GenBank/DDBJ databases">
        <title>Genome sequencing and assembly of the regulated plant pathogen Lachnellula willkommii and related sister species for the development of diagnostic species identification markers.</title>
        <authorList>
            <person name="Giroux E."/>
            <person name="Bilodeau G."/>
        </authorList>
    </citation>
    <scope>NUCLEOTIDE SEQUENCE [LARGE SCALE GENOMIC DNA]</scope>
    <source>
        <strain evidence="5 6">CBS 268.59</strain>
    </source>
</reference>
<keyword evidence="4" id="KW-1133">Transmembrane helix</keyword>
<dbReference type="PROSITE" id="PS00616">
    <property type="entry name" value="HIS_ACID_PHOSPHAT_1"/>
    <property type="match status" value="1"/>
</dbReference>
<evidence type="ECO:0000256" key="4">
    <source>
        <dbReference type="SAM" id="Phobius"/>
    </source>
</evidence>
<evidence type="ECO:0000256" key="3">
    <source>
        <dbReference type="ARBA" id="ARBA00022801"/>
    </source>
</evidence>
<dbReference type="Gene3D" id="3.40.50.1240">
    <property type="entry name" value="Phosphoglycerate mutase-like"/>
    <property type="match status" value="1"/>
</dbReference>
<keyword evidence="3" id="KW-0378">Hydrolase</keyword>
<keyword evidence="4" id="KW-0812">Transmembrane</keyword>
<evidence type="ECO:0000256" key="1">
    <source>
        <dbReference type="ARBA" id="ARBA00005375"/>
    </source>
</evidence>
<dbReference type="EMBL" id="QGMK01001140">
    <property type="protein sequence ID" value="TVY73242.1"/>
    <property type="molecule type" value="Genomic_DNA"/>
</dbReference>
<protein>
    <recommendedName>
        <fullName evidence="2">3-phytase</fullName>
        <ecNumber evidence="2">3.1.3.8</ecNumber>
    </recommendedName>
</protein>
<keyword evidence="6" id="KW-1185">Reference proteome</keyword>
<dbReference type="Proteomes" id="UP000469558">
    <property type="component" value="Unassembled WGS sequence"/>
</dbReference>
<sequence>MTYSELGLLSPKSPLGFHENESAGNFSTSKGKSKNKQIFREAVFLTLAVAIIYCSYNMLFSSMLVVAGVGGHAAALVASGGASAESTKVPQYFDPNPELWPGPTATGKAPFLAQETMAPTGERNNETIRRMFGHLSSYAPSPVGFGVDEYPLPRGANITQVHVLHRHGSRYPTVGSEIETFGDKMARLAGSFEVTGALSFLNTWSYALGAELMVPRGRLELFESGVNHYTNYGHLYNPNSKILVRTTTQMRMRESAWNFLAGFFGFDWTSKAEVGYGIEGDNKRWNNSLAGYDNCPNAGSFQNQGGFKASNEWQGIYLQDAMSRINSMIQGTNFTLKEVYGMQQTCPYELAARGYSHFCDLFTAEEWESFEYSIDIVWAGFTSFQSPAGRAVGLAWVQEFAARLKHQTLGYSGSQINTTLDSNTDTFPVNQSLYFDFSHDTNIMSIITALGFTQFSQFLPADHFPGFHNLTVSQVTPFACRLDIEVINAPHPVLSNFEYDTSGNETKYLRFKLNERTIPHPECGAERKDGLCELDTFLGLVKGLEEKADYDFACFGDYETVPYGEITDGRPNH</sequence>
<proteinExistence type="inferred from homology"/>
<dbReference type="InterPro" id="IPR029033">
    <property type="entry name" value="His_PPase_superfam"/>
</dbReference>
<organism evidence="5 6">
    <name type="scientific">Lachnellula suecica</name>
    <dbReference type="NCBI Taxonomy" id="602035"/>
    <lineage>
        <taxon>Eukaryota</taxon>
        <taxon>Fungi</taxon>
        <taxon>Dikarya</taxon>
        <taxon>Ascomycota</taxon>
        <taxon>Pezizomycotina</taxon>
        <taxon>Leotiomycetes</taxon>
        <taxon>Helotiales</taxon>
        <taxon>Lachnaceae</taxon>
        <taxon>Lachnellula</taxon>
    </lineage>
</organism>
<evidence type="ECO:0000313" key="6">
    <source>
        <dbReference type="Proteomes" id="UP000469558"/>
    </source>
</evidence>
<comment type="similarity">
    <text evidence="1">Belongs to the histidine acid phosphatase family.</text>
</comment>
<dbReference type="EC" id="3.1.3.8" evidence="2"/>
<dbReference type="PANTHER" id="PTHR20963:SF43">
    <property type="entry name" value="PUTATIVE (AFU_ORTHOLOGUE AFUA_7G01240)-RELATED"/>
    <property type="match status" value="1"/>
</dbReference>
<dbReference type="AlphaFoldDB" id="A0A8T9BZS3"/>
<dbReference type="Pfam" id="PF00328">
    <property type="entry name" value="His_Phos_2"/>
    <property type="match status" value="1"/>
</dbReference>
<dbReference type="PROSITE" id="PS00778">
    <property type="entry name" value="HIS_ACID_PHOSPHAT_2"/>
    <property type="match status" value="1"/>
</dbReference>
<comment type="caution">
    <text evidence="5">The sequence shown here is derived from an EMBL/GenBank/DDBJ whole genome shotgun (WGS) entry which is preliminary data.</text>
</comment>
<feature type="transmembrane region" description="Helical" evidence="4">
    <location>
        <begin position="42"/>
        <end position="69"/>
    </location>
</feature>
<dbReference type="PANTHER" id="PTHR20963">
    <property type="entry name" value="MULTIPLE INOSITOL POLYPHOSPHATE PHOSPHATASE-RELATED"/>
    <property type="match status" value="1"/>
</dbReference>
<dbReference type="InterPro" id="IPR033379">
    <property type="entry name" value="Acid_Pase_AS"/>
</dbReference>
<dbReference type="InterPro" id="IPR000560">
    <property type="entry name" value="His_Pase_clade-2"/>
</dbReference>
<accession>A0A8T9BZS3</accession>
<name>A0A8T9BZS3_9HELO</name>
<dbReference type="GO" id="GO:0003993">
    <property type="term" value="F:acid phosphatase activity"/>
    <property type="evidence" value="ECO:0007669"/>
    <property type="project" value="TreeGrafter"/>
</dbReference>
<evidence type="ECO:0000313" key="5">
    <source>
        <dbReference type="EMBL" id="TVY73242.1"/>
    </source>
</evidence>
<keyword evidence="4" id="KW-0472">Membrane</keyword>
<dbReference type="GO" id="GO:0016158">
    <property type="term" value="F:inositol hexakisphosphate 3-phosphatase activity"/>
    <property type="evidence" value="ECO:0007669"/>
    <property type="project" value="UniProtKB-EC"/>
</dbReference>
<gene>
    <name evidence="5" type="ORF">LSUE1_G003214</name>
</gene>
<dbReference type="CDD" id="cd07061">
    <property type="entry name" value="HP_HAP_like"/>
    <property type="match status" value="1"/>
</dbReference>